<dbReference type="EMBL" id="LWSG01000017">
    <property type="protein sequence ID" value="OAS85922.1"/>
    <property type="molecule type" value="Genomic_DNA"/>
</dbReference>
<comment type="caution">
    <text evidence="2">The sequence shown here is derived from an EMBL/GenBank/DDBJ whole genome shotgun (WGS) entry which is preliminary data.</text>
</comment>
<keyword evidence="3" id="KW-1185">Reference proteome</keyword>
<gene>
    <name evidence="2" type="ORF">A6K24_23135</name>
</gene>
<feature type="transmembrane region" description="Helical" evidence="1">
    <location>
        <begin position="67"/>
        <end position="85"/>
    </location>
</feature>
<protein>
    <submittedName>
        <fullName evidence="2">Uncharacterized protein</fullName>
    </submittedName>
</protein>
<feature type="transmembrane region" description="Helical" evidence="1">
    <location>
        <begin position="97"/>
        <end position="118"/>
    </location>
</feature>
<proteinExistence type="predicted"/>
<dbReference type="InterPro" id="IPR048147">
    <property type="entry name" value="CBO0543-like"/>
</dbReference>
<keyword evidence="1" id="KW-0472">Membrane</keyword>
<evidence type="ECO:0000256" key="1">
    <source>
        <dbReference type="SAM" id="Phobius"/>
    </source>
</evidence>
<dbReference type="NCBIfam" id="NF041644">
    <property type="entry name" value="CBO0543_fam"/>
    <property type="match status" value="1"/>
</dbReference>
<accession>A0A179T043</accession>
<feature type="transmembrane region" description="Helical" evidence="1">
    <location>
        <begin position="37"/>
        <end position="55"/>
    </location>
</feature>
<dbReference type="AlphaFoldDB" id="A0A179T043"/>
<keyword evidence="1" id="KW-0812">Transmembrane</keyword>
<dbReference type="Proteomes" id="UP000078534">
    <property type="component" value="Unassembled WGS sequence"/>
</dbReference>
<reference evidence="3" key="1">
    <citation type="submission" date="2016-04" db="EMBL/GenBank/DDBJ databases">
        <authorList>
            <person name="Lyu Z."/>
            <person name="Lyu W."/>
        </authorList>
    </citation>
    <scope>NUCLEOTIDE SEQUENCE [LARGE SCALE GENOMIC DNA]</scope>
    <source>
        <strain evidence="3">C44</strain>
    </source>
</reference>
<keyword evidence="1" id="KW-1133">Transmembrane helix</keyword>
<sequence length="126" mass="15364">MYTTSLFSTVLQLITDIYLEFKFHLYWYFSPEVDNETLWFIFWIYPAVNIIFLNFYPIGTSLLRNQLIYILGWSIFAIAYEWTAVQTGIFQYNGWKLWYSMLIYPLLYILLFINWSIIKKLHRLAI</sequence>
<evidence type="ECO:0000313" key="2">
    <source>
        <dbReference type="EMBL" id="OAS85922.1"/>
    </source>
</evidence>
<evidence type="ECO:0000313" key="3">
    <source>
        <dbReference type="Proteomes" id="UP000078534"/>
    </source>
</evidence>
<organism evidence="2 3">
    <name type="scientific">Metabacillus litoralis</name>
    <dbReference type="NCBI Taxonomy" id="152268"/>
    <lineage>
        <taxon>Bacteria</taxon>
        <taxon>Bacillati</taxon>
        <taxon>Bacillota</taxon>
        <taxon>Bacilli</taxon>
        <taxon>Bacillales</taxon>
        <taxon>Bacillaceae</taxon>
        <taxon>Metabacillus</taxon>
    </lineage>
</organism>
<name>A0A179T043_9BACI</name>